<sequence>MTKSEIIKQLELEPHPEGGFYAETYRSNKTVLLPEDKLERNVSTAIYYLLGKGDFSTFHRLKFTEIWHYYDGASVKLVEITPEGELIETIVGKDFSKGEVPQYIIKGGNWFAGAALIDEEEGYTLIGCTVAPGFEFQDFEIADTNVLKKEYPKYSELIDKFKK</sequence>
<feature type="domain" description="DUF985" evidence="1">
    <location>
        <begin position="5"/>
        <end position="142"/>
    </location>
</feature>
<protein>
    <submittedName>
        <fullName evidence="2">Cupin domain-containing protein</fullName>
    </submittedName>
</protein>
<keyword evidence="3" id="KW-1185">Reference proteome</keyword>
<dbReference type="Proteomes" id="UP000682802">
    <property type="component" value="Chromosome 1"/>
</dbReference>
<proteinExistence type="predicted"/>
<dbReference type="PANTHER" id="PTHR33387:SF3">
    <property type="entry name" value="DUF985 DOMAIN-CONTAINING PROTEIN"/>
    <property type="match status" value="1"/>
</dbReference>
<dbReference type="RefSeq" id="WP_158631135.1">
    <property type="nucleotide sequence ID" value="NZ_CP076128.1"/>
</dbReference>
<dbReference type="Pfam" id="PF06172">
    <property type="entry name" value="Cupin_5"/>
    <property type="match status" value="1"/>
</dbReference>
<dbReference type="Gene3D" id="2.60.120.10">
    <property type="entry name" value="Jelly Rolls"/>
    <property type="match status" value="1"/>
</dbReference>
<dbReference type="SUPFAM" id="SSF51182">
    <property type="entry name" value="RmlC-like cupins"/>
    <property type="match status" value="1"/>
</dbReference>
<dbReference type="InterPro" id="IPR014710">
    <property type="entry name" value="RmlC-like_jellyroll"/>
</dbReference>
<organism evidence="2 3">
    <name type="scientific">Flammeovirga kamogawensis</name>
    <dbReference type="NCBI Taxonomy" id="373891"/>
    <lineage>
        <taxon>Bacteria</taxon>
        <taxon>Pseudomonadati</taxon>
        <taxon>Bacteroidota</taxon>
        <taxon>Cytophagia</taxon>
        <taxon>Cytophagales</taxon>
        <taxon>Flammeovirgaceae</taxon>
        <taxon>Flammeovirga</taxon>
    </lineage>
</organism>
<dbReference type="InterPro" id="IPR011051">
    <property type="entry name" value="RmlC_Cupin_sf"/>
</dbReference>
<dbReference type="PANTHER" id="PTHR33387">
    <property type="entry name" value="RMLC-LIKE JELLY ROLL FOLD PROTEIN"/>
    <property type="match status" value="1"/>
</dbReference>
<evidence type="ECO:0000313" key="3">
    <source>
        <dbReference type="Proteomes" id="UP000682802"/>
    </source>
</evidence>
<dbReference type="InterPro" id="IPR039935">
    <property type="entry name" value="YML079W-like"/>
</dbReference>
<evidence type="ECO:0000259" key="1">
    <source>
        <dbReference type="Pfam" id="PF06172"/>
    </source>
</evidence>
<gene>
    <name evidence="2" type="ORF">KM029_02305</name>
</gene>
<dbReference type="InterPro" id="IPR009327">
    <property type="entry name" value="Cupin_DUF985"/>
</dbReference>
<dbReference type="EMBL" id="CP076128">
    <property type="protein sequence ID" value="QWG07794.1"/>
    <property type="molecule type" value="Genomic_DNA"/>
</dbReference>
<reference evidence="2 3" key="1">
    <citation type="submission" date="2021-05" db="EMBL/GenBank/DDBJ databases">
        <title>Comparative genomic studies on the polysaccharide-degrading batcterial strains of the Flammeovirga genus.</title>
        <authorList>
            <person name="Zewei F."/>
            <person name="Zheng Z."/>
            <person name="Yu L."/>
            <person name="Ruyue G."/>
            <person name="Yanhong M."/>
            <person name="Yuanyuan C."/>
            <person name="Jingyan G."/>
            <person name="Wenjun H."/>
        </authorList>
    </citation>
    <scope>NUCLEOTIDE SEQUENCE [LARGE SCALE GENOMIC DNA]</scope>
    <source>
        <strain evidence="2 3">YS10</strain>
    </source>
</reference>
<name>A0ABX8GW17_9BACT</name>
<dbReference type="CDD" id="cd06121">
    <property type="entry name" value="cupin_YML079wp"/>
    <property type="match status" value="1"/>
</dbReference>
<evidence type="ECO:0000313" key="2">
    <source>
        <dbReference type="EMBL" id="QWG07794.1"/>
    </source>
</evidence>
<accession>A0ABX8GW17</accession>